<dbReference type="CDD" id="cd01948">
    <property type="entry name" value="EAL"/>
    <property type="match status" value="1"/>
</dbReference>
<dbReference type="SMART" id="SM00267">
    <property type="entry name" value="GGDEF"/>
    <property type="match status" value="1"/>
</dbReference>
<dbReference type="InterPro" id="IPR050706">
    <property type="entry name" value="Cyclic-di-GMP_PDE-like"/>
</dbReference>
<dbReference type="EMBL" id="CP134145">
    <property type="protein sequence ID" value="WNC73908.1"/>
    <property type="molecule type" value="Genomic_DNA"/>
</dbReference>
<dbReference type="InterPro" id="IPR043128">
    <property type="entry name" value="Rev_trsase/Diguanyl_cyclase"/>
</dbReference>
<dbReference type="PANTHER" id="PTHR33121">
    <property type="entry name" value="CYCLIC DI-GMP PHOSPHODIESTERASE PDEF"/>
    <property type="match status" value="1"/>
</dbReference>
<keyword evidence="4" id="KW-1185">Reference proteome</keyword>
<protein>
    <submittedName>
        <fullName evidence="3">EAL domain-containing protein</fullName>
    </submittedName>
</protein>
<dbReference type="CDD" id="cd01949">
    <property type="entry name" value="GGDEF"/>
    <property type="match status" value="1"/>
</dbReference>
<dbReference type="Pfam" id="PF00990">
    <property type="entry name" value="GGDEF"/>
    <property type="match status" value="1"/>
</dbReference>
<dbReference type="PROSITE" id="PS50887">
    <property type="entry name" value="GGDEF"/>
    <property type="match status" value="1"/>
</dbReference>
<name>A0ABY9TYK4_9GAMM</name>
<dbReference type="SMART" id="SM00052">
    <property type="entry name" value="EAL"/>
    <property type="match status" value="1"/>
</dbReference>
<gene>
    <name evidence="3" type="ORF">RGQ13_07920</name>
</gene>
<dbReference type="SMART" id="SM00062">
    <property type="entry name" value="PBPb"/>
    <property type="match status" value="1"/>
</dbReference>
<dbReference type="SUPFAM" id="SSF53850">
    <property type="entry name" value="Periplasmic binding protein-like II"/>
    <property type="match status" value="2"/>
</dbReference>
<dbReference type="Pfam" id="PF00563">
    <property type="entry name" value="EAL"/>
    <property type="match status" value="1"/>
</dbReference>
<evidence type="ECO:0000313" key="3">
    <source>
        <dbReference type="EMBL" id="WNC73908.1"/>
    </source>
</evidence>
<dbReference type="Proteomes" id="UP001258994">
    <property type="component" value="Chromosome"/>
</dbReference>
<dbReference type="InterPro" id="IPR001638">
    <property type="entry name" value="Solute-binding_3/MltF_N"/>
</dbReference>
<sequence length="925" mass="107323">MSLIASNSLLFAATQSQSKLVQLFEDKTIHVALYNDDIATTMLFDALSKERNFTVKYQKYMSYSSAVQSVISGKNHFMGNVRYHPMLKNKLAYSAPTHINELYLITSNPRLKQDFDEHRIGIHQELMTKDAIRHVLQGAKLVEYKDTNEALSLLEAGEVDGVVDFLSNNVEIFTEQYYKTNLDLQLSSQVVSLITQPGEMEPLLKVLTDYLNQDDFQKSVNVKRNELKRKAQQAVIKYLVKQSNLNLDKEYIFNLEVRRPFIYFDGNHELTGVFVEVIKKSCKLISISCVLKANAQTSWDSLYNEFLANEVQGIAPLTILDERKKQVNFTNEAHYNQMVILKRTNFKDDEFDHVSELYAQRMGVVKNDFSEWLLRNYIPQMAFEYYDTIDDAFQGLIDKEVDYITSSKSYINSQLENNIVNVTFDQRINTYHDIPLGVGFNKTEEGRNLAALFNQAFKVINLKRIVREGIPQFDFAEQISNQQTKQRRTVIFAIIILSILIYLTLKFRRISFQDDLTGLMNRRGFNHNYPQQFDDKLTMIFLDVINLKEKNDFFGLNEGDFILKTLSAHFKKLIPNGEVIRFGGNEFIILSEFNKAQCSDFIQSIKSVEVYSTKQQINHNVSFNTIVVEKGTHYQQLEQLFSIIYIALRKQKQDHENDICYINNDSIVMYLKISEFRKSLTNALQNKELTAFFQPIFDLSEDKVIGVEGLSRWYCNDKLLTPYFYFDELKALNKEAELDFLMIEIMDDCFIKLKQKGLIDEQFKMNINISFASFRKANELYQMLENMRAPKSQVCLEILEDTVLDENLLEKFSVLTQMGFNVAIDDFGAGFMSIEQIKSHYITTVKLDRSLLPLNITTSSADLTALQSLFTLLKNFDKRVVMEGVETKEQVELLKQNNINIVQGYYLSKPISFDELSDFLEHKRK</sequence>
<dbReference type="PANTHER" id="PTHR33121:SF70">
    <property type="entry name" value="SIGNALING PROTEIN YKOW"/>
    <property type="match status" value="1"/>
</dbReference>
<dbReference type="InterPro" id="IPR000160">
    <property type="entry name" value="GGDEF_dom"/>
</dbReference>
<feature type="domain" description="GGDEF" evidence="2">
    <location>
        <begin position="535"/>
        <end position="664"/>
    </location>
</feature>
<evidence type="ECO:0000313" key="4">
    <source>
        <dbReference type="Proteomes" id="UP001258994"/>
    </source>
</evidence>
<dbReference type="Gene3D" id="3.20.20.450">
    <property type="entry name" value="EAL domain"/>
    <property type="match status" value="1"/>
</dbReference>
<evidence type="ECO:0000259" key="2">
    <source>
        <dbReference type="PROSITE" id="PS50887"/>
    </source>
</evidence>
<dbReference type="SUPFAM" id="SSF55073">
    <property type="entry name" value="Nucleotide cyclase"/>
    <property type="match status" value="1"/>
</dbReference>
<dbReference type="PROSITE" id="PS50883">
    <property type="entry name" value="EAL"/>
    <property type="match status" value="1"/>
</dbReference>
<feature type="domain" description="EAL" evidence="1">
    <location>
        <begin position="673"/>
        <end position="924"/>
    </location>
</feature>
<dbReference type="Gene3D" id="3.30.70.270">
    <property type="match status" value="1"/>
</dbReference>
<dbReference type="InterPro" id="IPR035919">
    <property type="entry name" value="EAL_sf"/>
</dbReference>
<evidence type="ECO:0000259" key="1">
    <source>
        <dbReference type="PROSITE" id="PS50883"/>
    </source>
</evidence>
<dbReference type="RefSeq" id="WP_348393018.1">
    <property type="nucleotide sequence ID" value="NZ_CP134145.1"/>
</dbReference>
<dbReference type="NCBIfam" id="TIGR00254">
    <property type="entry name" value="GGDEF"/>
    <property type="match status" value="1"/>
</dbReference>
<reference evidence="4" key="1">
    <citation type="submission" date="2023-09" db="EMBL/GenBank/DDBJ databases">
        <authorList>
            <person name="Li S."/>
            <person name="Li X."/>
            <person name="Zhang C."/>
            <person name="Zhao Z."/>
        </authorList>
    </citation>
    <scope>NUCLEOTIDE SEQUENCE [LARGE SCALE GENOMIC DNA]</scope>
    <source>
        <strain evidence="4">SQ149</strain>
    </source>
</reference>
<dbReference type="InterPro" id="IPR029787">
    <property type="entry name" value="Nucleotide_cyclase"/>
</dbReference>
<accession>A0ABY9TYK4</accession>
<dbReference type="SUPFAM" id="SSF141868">
    <property type="entry name" value="EAL domain-like"/>
    <property type="match status" value="1"/>
</dbReference>
<proteinExistence type="predicted"/>
<dbReference type="Pfam" id="PF00497">
    <property type="entry name" value="SBP_bac_3"/>
    <property type="match status" value="1"/>
</dbReference>
<dbReference type="InterPro" id="IPR001633">
    <property type="entry name" value="EAL_dom"/>
</dbReference>
<organism evidence="3 4">
    <name type="scientific">Thalassotalea psychrophila</name>
    <dbReference type="NCBI Taxonomy" id="3065647"/>
    <lineage>
        <taxon>Bacteria</taxon>
        <taxon>Pseudomonadati</taxon>
        <taxon>Pseudomonadota</taxon>
        <taxon>Gammaproteobacteria</taxon>
        <taxon>Alteromonadales</taxon>
        <taxon>Colwelliaceae</taxon>
        <taxon>Thalassotalea</taxon>
    </lineage>
</organism>
<dbReference type="Gene3D" id="3.40.190.10">
    <property type="entry name" value="Periplasmic binding protein-like II"/>
    <property type="match status" value="4"/>
</dbReference>